<dbReference type="GO" id="GO:0001817">
    <property type="term" value="P:regulation of cytokine production"/>
    <property type="evidence" value="ECO:0007669"/>
    <property type="project" value="TreeGrafter"/>
</dbReference>
<keyword evidence="5" id="KW-0472">Membrane</keyword>
<feature type="domain" description="Ig-like" evidence="10">
    <location>
        <begin position="284"/>
        <end position="384"/>
    </location>
</feature>
<dbReference type="InterPro" id="IPR050504">
    <property type="entry name" value="IgSF_BTN/MOG"/>
</dbReference>
<dbReference type="GO" id="GO:0005102">
    <property type="term" value="F:signaling receptor binding"/>
    <property type="evidence" value="ECO:0007669"/>
    <property type="project" value="TreeGrafter"/>
</dbReference>
<evidence type="ECO:0000313" key="12">
    <source>
        <dbReference type="Proteomes" id="UP000700334"/>
    </source>
</evidence>
<evidence type="ECO:0000256" key="2">
    <source>
        <dbReference type="ARBA" id="ARBA00022692"/>
    </source>
</evidence>
<dbReference type="InterPro" id="IPR036179">
    <property type="entry name" value="Ig-like_dom_sf"/>
</dbReference>
<comment type="caution">
    <text evidence="11">The sequence shown here is derived from an EMBL/GenBank/DDBJ whole genome shotgun (WGS) entry which is preliminary data.</text>
</comment>
<dbReference type="SMART" id="SM00406">
    <property type="entry name" value="IGv"/>
    <property type="match status" value="1"/>
</dbReference>
<dbReference type="GO" id="GO:1903037">
    <property type="term" value="P:regulation of leukocyte cell-cell adhesion"/>
    <property type="evidence" value="ECO:0007669"/>
    <property type="project" value="UniProtKB-ARBA"/>
</dbReference>
<dbReference type="OrthoDB" id="9986391at2759"/>
<name>A0A8J6AN09_GALPY</name>
<feature type="domain" description="Ig-like" evidence="10">
    <location>
        <begin position="163"/>
        <end position="274"/>
    </location>
</feature>
<keyword evidence="12" id="KW-1185">Reference proteome</keyword>
<dbReference type="AlphaFoldDB" id="A0A8J6AN09"/>
<dbReference type="GO" id="GO:0050852">
    <property type="term" value="P:T cell receptor signaling pathway"/>
    <property type="evidence" value="ECO:0007669"/>
    <property type="project" value="TreeGrafter"/>
</dbReference>
<evidence type="ECO:0000259" key="10">
    <source>
        <dbReference type="PROSITE" id="PS50835"/>
    </source>
</evidence>
<evidence type="ECO:0000256" key="4">
    <source>
        <dbReference type="ARBA" id="ARBA00022989"/>
    </source>
</evidence>
<keyword evidence="7" id="KW-0325">Glycoprotein</keyword>
<dbReference type="PANTHER" id="PTHR24100:SF149">
    <property type="entry name" value="BG-LIKE ANTIGEN 1-RELATED"/>
    <property type="match status" value="1"/>
</dbReference>
<sequence length="404" mass="44948">MDAQKMEVRCTEAILLVHHYGASQDYMARQMSAYQGRTEFLKENITKGQVALKIHSIYPSDDGKYKCSFQSSTYYNKVLFKVLVTGSGAAPHIHIEPGNTKEVKLTCTSMGWFPEPERDLQGQHLAPDSEIKTEEGTGLFHVETSIIADEILSGAVSCFIRNPVLNEEKEVHKSVAGQFHVIGPKEPIIAKAGEDAVLSCHLNPVMNAQNMEVKWYRNHSSALVHCYGASQDHKEQQMPEYQGRTGFLKENITKGQASLRIHSIRPSDGGEYSCFFESSTYYDDSIFEVLVTGSGAAPHIHVEPGNTRKVKLTCTSTGWYPEPEVQWRDLKGQLVVPDAETKTTEANGLFHVETFVTVDKSSSGAVSCLVRNPILNEEKEVYISVAGNFLQSQYPEIALLIKKV</sequence>
<dbReference type="InterPro" id="IPR013106">
    <property type="entry name" value="Ig_V-set"/>
</dbReference>
<dbReference type="GO" id="GO:0050863">
    <property type="term" value="P:regulation of T cell activation"/>
    <property type="evidence" value="ECO:0007669"/>
    <property type="project" value="UniProtKB-ARBA"/>
</dbReference>
<dbReference type="InterPro" id="IPR053896">
    <property type="entry name" value="BTN3A2-like_Ig-C"/>
</dbReference>
<reference evidence="11" key="1">
    <citation type="journal article" date="2021" name="Evol. Appl.">
        <title>The genome of the Pyrenean desman and the effects of bottlenecks and inbreeding on the genomic landscape of an endangered species.</title>
        <authorList>
            <person name="Escoda L."/>
            <person name="Castresana J."/>
        </authorList>
    </citation>
    <scope>NUCLEOTIDE SEQUENCE</scope>
    <source>
        <strain evidence="11">IBE-C5619</strain>
    </source>
</reference>
<dbReference type="SUPFAM" id="SSF48726">
    <property type="entry name" value="Immunoglobulin"/>
    <property type="match status" value="4"/>
</dbReference>
<evidence type="ECO:0000256" key="3">
    <source>
        <dbReference type="ARBA" id="ARBA00022729"/>
    </source>
</evidence>
<keyword evidence="8" id="KW-0393">Immunoglobulin domain</keyword>
<accession>A0A8J6AN09</accession>
<dbReference type="SMART" id="SM00409">
    <property type="entry name" value="IG"/>
    <property type="match status" value="2"/>
</dbReference>
<dbReference type="FunFam" id="2.60.40.10:FF:000088">
    <property type="entry name" value="Butyrophilin subfamily 1 member A1"/>
    <property type="match status" value="2"/>
</dbReference>
<gene>
    <name evidence="11" type="ORF">J0S82_009795</name>
</gene>
<dbReference type="GO" id="GO:0042110">
    <property type="term" value="P:T cell activation"/>
    <property type="evidence" value="ECO:0007669"/>
    <property type="project" value="UniProtKB-ARBA"/>
</dbReference>
<dbReference type="InterPro" id="IPR013783">
    <property type="entry name" value="Ig-like_fold"/>
</dbReference>
<comment type="subcellular location">
    <subcellularLocation>
        <location evidence="1">Membrane</location>
    </subcellularLocation>
</comment>
<dbReference type="Proteomes" id="UP000700334">
    <property type="component" value="Unassembled WGS sequence"/>
</dbReference>
<protein>
    <submittedName>
        <fullName evidence="11">Butyrophilin-like protein 2</fullName>
    </submittedName>
</protein>
<dbReference type="Pfam" id="PF22705">
    <property type="entry name" value="C2-set_3"/>
    <property type="match status" value="2"/>
</dbReference>
<evidence type="ECO:0000313" key="11">
    <source>
        <dbReference type="EMBL" id="KAG8524028.1"/>
    </source>
</evidence>
<dbReference type="EMBL" id="JAGFMF010011396">
    <property type="protein sequence ID" value="KAG8524028.1"/>
    <property type="molecule type" value="Genomic_DNA"/>
</dbReference>
<dbReference type="InterPro" id="IPR003599">
    <property type="entry name" value="Ig_sub"/>
</dbReference>
<evidence type="ECO:0000256" key="1">
    <source>
        <dbReference type="ARBA" id="ARBA00004370"/>
    </source>
</evidence>
<keyword evidence="4" id="KW-1133">Transmembrane helix</keyword>
<dbReference type="CDD" id="cd05713">
    <property type="entry name" value="IgV_MOG_like"/>
    <property type="match status" value="1"/>
</dbReference>
<keyword evidence="2" id="KW-0812">Transmembrane</keyword>
<comment type="similarity">
    <text evidence="9">Belongs to the SKINT family.</text>
</comment>
<proteinExistence type="inferred from homology"/>
<dbReference type="InterPro" id="IPR007110">
    <property type="entry name" value="Ig-like_dom"/>
</dbReference>
<evidence type="ECO:0000256" key="7">
    <source>
        <dbReference type="ARBA" id="ARBA00023180"/>
    </source>
</evidence>
<keyword evidence="6" id="KW-1015">Disulfide bond</keyword>
<dbReference type="Gene3D" id="2.60.40.10">
    <property type="entry name" value="Immunoglobulins"/>
    <property type="match status" value="4"/>
</dbReference>
<dbReference type="PROSITE" id="PS50835">
    <property type="entry name" value="IG_LIKE"/>
    <property type="match status" value="2"/>
</dbReference>
<dbReference type="PANTHER" id="PTHR24100">
    <property type="entry name" value="BUTYROPHILIN"/>
    <property type="match status" value="1"/>
</dbReference>
<keyword evidence="3" id="KW-0732">Signal</keyword>
<dbReference type="FunFam" id="2.60.40.10:FF:000142">
    <property type="entry name" value="V-set domain-containing T-cell activation inhibitor 1"/>
    <property type="match status" value="2"/>
</dbReference>
<evidence type="ECO:0000256" key="8">
    <source>
        <dbReference type="ARBA" id="ARBA00023319"/>
    </source>
</evidence>
<dbReference type="GO" id="GO:0009897">
    <property type="term" value="C:external side of plasma membrane"/>
    <property type="evidence" value="ECO:0007669"/>
    <property type="project" value="TreeGrafter"/>
</dbReference>
<organism evidence="11 12">
    <name type="scientific">Galemys pyrenaicus</name>
    <name type="common">Iberian desman</name>
    <name type="synonym">Pyrenean desman</name>
    <dbReference type="NCBI Taxonomy" id="202257"/>
    <lineage>
        <taxon>Eukaryota</taxon>
        <taxon>Metazoa</taxon>
        <taxon>Chordata</taxon>
        <taxon>Craniata</taxon>
        <taxon>Vertebrata</taxon>
        <taxon>Euteleostomi</taxon>
        <taxon>Mammalia</taxon>
        <taxon>Eutheria</taxon>
        <taxon>Laurasiatheria</taxon>
        <taxon>Eulipotyphla</taxon>
        <taxon>Talpidae</taxon>
        <taxon>Galemys</taxon>
    </lineage>
</organism>
<evidence type="ECO:0000256" key="9">
    <source>
        <dbReference type="ARBA" id="ARBA00038221"/>
    </source>
</evidence>
<evidence type="ECO:0000256" key="5">
    <source>
        <dbReference type="ARBA" id="ARBA00023136"/>
    </source>
</evidence>
<dbReference type="Pfam" id="PF07686">
    <property type="entry name" value="V-set"/>
    <property type="match status" value="1"/>
</dbReference>
<evidence type="ECO:0000256" key="6">
    <source>
        <dbReference type="ARBA" id="ARBA00023157"/>
    </source>
</evidence>